<evidence type="ECO:0000256" key="6">
    <source>
        <dbReference type="PROSITE-ProRule" id="PRU00277"/>
    </source>
</evidence>
<evidence type="ECO:0000313" key="10">
    <source>
        <dbReference type="Proteomes" id="UP000770015"/>
    </source>
</evidence>
<dbReference type="OrthoDB" id="1902587at2759"/>
<gene>
    <name evidence="9" type="ORF">F5X68DRAFT_257797</name>
</gene>
<sequence>MQGALFYLGLLASSAVGFVAADDLKIDVTRGVECERKTVKGDRISVHYRGSLQATGAEFDASYNRGKPFQVKIGAGQVIQGWEQGLLDMTLTIPPELGYGQRGMGPIPAGSVLIFETELMGIDGVPTPENIVYKEATEAAGEVKEEAEGVAQKVAEKIVSAAGEAVDAAKTIVADGDDSQEHNEL</sequence>
<dbReference type="InterPro" id="IPR001179">
    <property type="entry name" value="PPIase_FKBP_dom"/>
</dbReference>
<dbReference type="Proteomes" id="UP000770015">
    <property type="component" value="Unassembled WGS sequence"/>
</dbReference>
<protein>
    <recommendedName>
        <fullName evidence="3 6">peptidylprolyl isomerase</fullName>
        <ecNumber evidence="3 6">5.2.1.8</ecNumber>
    </recommendedName>
</protein>
<dbReference type="SUPFAM" id="SSF54534">
    <property type="entry name" value="FKBP-like"/>
    <property type="match status" value="1"/>
</dbReference>
<proteinExistence type="predicted"/>
<keyword evidence="5 6" id="KW-0413">Isomerase</keyword>
<dbReference type="PANTHER" id="PTHR45779">
    <property type="entry name" value="PEPTIDYLPROLYL ISOMERASE"/>
    <property type="match status" value="1"/>
</dbReference>
<reference evidence="9" key="1">
    <citation type="journal article" date="2021" name="Nat. Commun.">
        <title>Genetic determinants of endophytism in the Arabidopsis root mycobiome.</title>
        <authorList>
            <person name="Mesny F."/>
            <person name="Miyauchi S."/>
            <person name="Thiergart T."/>
            <person name="Pickel B."/>
            <person name="Atanasova L."/>
            <person name="Karlsson M."/>
            <person name="Huettel B."/>
            <person name="Barry K.W."/>
            <person name="Haridas S."/>
            <person name="Chen C."/>
            <person name="Bauer D."/>
            <person name="Andreopoulos W."/>
            <person name="Pangilinan J."/>
            <person name="LaButti K."/>
            <person name="Riley R."/>
            <person name="Lipzen A."/>
            <person name="Clum A."/>
            <person name="Drula E."/>
            <person name="Henrissat B."/>
            <person name="Kohler A."/>
            <person name="Grigoriev I.V."/>
            <person name="Martin F.M."/>
            <person name="Hacquard S."/>
        </authorList>
    </citation>
    <scope>NUCLEOTIDE SEQUENCE</scope>
    <source>
        <strain evidence="9">MPI-SDFR-AT-0117</strain>
    </source>
</reference>
<dbReference type="InterPro" id="IPR044609">
    <property type="entry name" value="FKBP2/11"/>
</dbReference>
<feature type="signal peptide" evidence="7">
    <location>
        <begin position="1"/>
        <end position="21"/>
    </location>
</feature>
<dbReference type="InterPro" id="IPR046357">
    <property type="entry name" value="PPIase_dom_sf"/>
</dbReference>
<evidence type="ECO:0000256" key="1">
    <source>
        <dbReference type="ARBA" id="ARBA00000971"/>
    </source>
</evidence>
<dbReference type="EC" id="5.2.1.8" evidence="3 6"/>
<dbReference type="GO" id="GO:0003755">
    <property type="term" value="F:peptidyl-prolyl cis-trans isomerase activity"/>
    <property type="evidence" value="ECO:0007669"/>
    <property type="project" value="UniProtKB-KW"/>
</dbReference>
<dbReference type="Gene3D" id="3.10.50.40">
    <property type="match status" value="1"/>
</dbReference>
<accession>A0A9P8VJF1</accession>
<keyword evidence="7" id="KW-0732">Signal</keyword>
<keyword evidence="10" id="KW-1185">Reference proteome</keyword>
<comment type="function">
    <text evidence="2">PPIases accelerate the folding of proteins. It catalyzes the cis-trans isomerization of proline imidic peptide bonds in oligopeptides.</text>
</comment>
<dbReference type="AlphaFoldDB" id="A0A9P8VJF1"/>
<dbReference type="PANTHER" id="PTHR45779:SF7">
    <property type="entry name" value="PEPTIDYLPROLYL ISOMERASE"/>
    <property type="match status" value="1"/>
</dbReference>
<dbReference type="GO" id="GO:0005783">
    <property type="term" value="C:endoplasmic reticulum"/>
    <property type="evidence" value="ECO:0007669"/>
    <property type="project" value="TreeGrafter"/>
</dbReference>
<evidence type="ECO:0000256" key="7">
    <source>
        <dbReference type="SAM" id="SignalP"/>
    </source>
</evidence>
<keyword evidence="4 6" id="KW-0697">Rotamase</keyword>
<dbReference type="Pfam" id="PF00254">
    <property type="entry name" value="FKBP_C"/>
    <property type="match status" value="1"/>
</dbReference>
<evidence type="ECO:0000256" key="5">
    <source>
        <dbReference type="ARBA" id="ARBA00023235"/>
    </source>
</evidence>
<comment type="caution">
    <text evidence="9">The sequence shown here is derived from an EMBL/GenBank/DDBJ whole genome shotgun (WGS) entry which is preliminary data.</text>
</comment>
<comment type="catalytic activity">
    <reaction evidence="1 6">
        <text>[protein]-peptidylproline (omega=180) = [protein]-peptidylproline (omega=0)</text>
        <dbReference type="Rhea" id="RHEA:16237"/>
        <dbReference type="Rhea" id="RHEA-COMP:10747"/>
        <dbReference type="Rhea" id="RHEA-COMP:10748"/>
        <dbReference type="ChEBI" id="CHEBI:83833"/>
        <dbReference type="ChEBI" id="CHEBI:83834"/>
        <dbReference type="EC" id="5.2.1.8"/>
    </reaction>
</comment>
<evidence type="ECO:0000259" key="8">
    <source>
        <dbReference type="PROSITE" id="PS50059"/>
    </source>
</evidence>
<evidence type="ECO:0000256" key="2">
    <source>
        <dbReference type="ARBA" id="ARBA00002388"/>
    </source>
</evidence>
<feature type="chain" id="PRO_5040111915" description="peptidylprolyl isomerase" evidence="7">
    <location>
        <begin position="22"/>
        <end position="185"/>
    </location>
</feature>
<feature type="domain" description="PPIase FKBP-type" evidence="8">
    <location>
        <begin position="41"/>
        <end position="123"/>
    </location>
</feature>
<name>A0A9P8VJF1_9PEZI</name>
<dbReference type="FunFam" id="3.10.50.40:FF:000006">
    <property type="entry name" value="Peptidyl-prolyl cis-trans isomerase"/>
    <property type="match status" value="1"/>
</dbReference>
<evidence type="ECO:0000256" key="4">
    <source>
        <dbReference type="ARBA" id="ARBA00023110"/>
    </source>
</evidence>
<dbReference type="EMBL" id="JAGSXJ010000002">
    <property type="protein sequence ID" value="KAH6695050.1"/>
    <property type="molecule type" value="Genomic_DNA"/>
</dbReference>
<organism evidence="9 10">
    <name type="scientific">Plectosphaerella plurivora</name>
    <dbReference type="NCBI Taxonomy" id="936078"/>
    <lineage>
        <taxon>Eukaryota</taxon>
        <taxon>Fungi</taxon>
        <taxon>Dikarya</taxon>
        <taxon>Ascomycota</taxon>
        <taxon>Pezizomycotina</taxon>
        <taxon>Sordariomycetes</taxon>
        <taxon>Hypocreomycetidae</taxon>
        <taxon>Glomerellales</taxon>
        <taxon>Plectosphaerellaceae</taxon>
        <taxon>Plectosphaerella</taxon>
    </lineage>
</organism>
<evidence type="ECO:0000256" key="3">
    <source>
        <dbReference type="ARBA" id="ARBA00013194"/>
    </source>
</evidence>
<evidence type="ECO:0000313" key="9">
    <source>
        <dbReference type="EMBL" id="KAH6695050.1"/>
    </source>
</evidence>
<dbReference type="PROSITE" id="PS50059">
    <property type="entry name" value="FKBP_PPIASE"/>
    <property type="match status" value="1"/>
</dbReference>